<feature type="chain" id="PRO_5001907664" description="DUF547 domain-containing protein" evidence="1">
    <location>
        <begin position="18"/>
        <end position="267"/>
    </location>
</feature>
<proteinExistence type="predicted"/>
<dbReference type="PANTHER" id="PTHR46361">
    <property type="entry name" value="ELECTRON CARRIER/ PROTEIN DISULFIDE OXIDOREDUCTASE"/>
    <property type="match status" value="1"/>
</dbReference>
<dbReference type="PANTHER" id="PTHR46361:SF3">
    <property type="entry name" value="ELECTRON CARRIER_ PROTEIN DISULFIDE OXIDOREDUCTASE"/>
    <property type="match status" value="1"/>
</dbReference>
<dbReference type="Proteomes" id="UP000054363">
    <property type="component" value="Unassembled WGS sequence"/>
</dbReference>
<evidence type="ECO:0000313" key="4">
    <source>
        <dbReference type="Proteomes" id="UP000054363"/>
    </source>
</evidence>
<comment type="caution">
    <text evidence="3">The sequence shown here is derived from an EMBL/GenBank/DDBJ whole genome shotgun (WGS) entry which is preliminary data.</text>
</comment>
<organism evidence="3 4">
    <name type="scientific">Pseudidiomarina salinarum</name>
    <dbReference type="NCBI Taxonomy" id="435908"/>
    <lineage>
        <taxon>Bacteria</taxon>
        <taxon>Pseudomonadati</taxon>
        <taxon>Pseudomonadota</taxon>
        <taxon>Gammaproteobacteria</taxon>
        <taxon>Alteromonadales</taxon>
        <taxon>Idiomarinaceae</taxon>
        <taxon>Pseudidiomarina</taxon>
    </lineage>
</organism>
<dbReference type="Pfam" id="PF04784">
    <property type="entry name" value="DUF547"/>
    <property type="match status" value="1"/>
</dbReference>
<keyword evidence="1" id="KW-0732">Signal</keyword>
<evidence type="ECO:0000313" key="3">
    <source>
        <dbReference type="EMBL" id="KFZ31833.1"/>
    </source>
</evidence>
<dbReference type="AlphaFoldDB" id="A0A094LAI3"/>
<keyword evidence="4" id="KW-1185">Reference proteome</keyword>
<evidence type="ECO:0000256" key="1">
    <source>
        <dbReference type="SAM" id="SignalP"/>
    </source>
</evidence>
<dbReference type="STRING" id="435908.IDSA_03880"/>
<dbReference type="EMBL" id="JPER01000001">
    <property type="protein sequence ID" value="KFZ31833.1"/>
    <property type="molecule type" value="Genomic_DNA"/>
</dbReference>
<sequence length="267" mass="31011">MLVSVSTFFLLMNTTFAADFDHSHQKLTDILSTHLEFYDDKSWVDYQHINAHDSSLSAYLKSLSSVSDQTYKGWEKDQQLAFLINAYNAFTLELILNNYQQFAQGKAESIRDLGSWFGTPWEQDFFTLLGEKRNLDWIEHQQIRGDFNEPRIHAALVCAAISCPNLRAEAYQAAQLDQQLESQMQSFLADPDKNYLAPESETLYLSSIFKWYREDFQQGHQGFTKLTDFGSRYYGTDTSDYDIRFLDYNWRLNDSAVIDQRKGAAEQ</sequence>
<evidence type="ECO:0000259" key="2">
    <source>
        <dbReference type="Pfam" id="PF04784"/>
    </source>
</evidence>
<dbReference type="InterPro" id="IPR006869">
    <property type="entry name" value="DUF547"/>
</dbReference>
<accession>A0A094LAI3</accession>
<feature type="domain" description="DUF547" evidence="2">
    <location>
        <begin position="72"/>
        <end position="188"/>
    </location>
</feature>
<reference evidence="3 4" key="1">
    <citation type="submission" date="2014-06" db="EMBL/GenBank/DDBJ databases">
        <title>The draft genome sequence of Idiomarina salinarum ISL-52.</title>
        <authorList>
            <person name="Du J."/>
            <person name="Shao Z."/>
        </authorList>
    </citation>
    <scope>NUCLEOTIDE SEQUENCE [LARGE SCALE GENOMIC DNA]</scope>
    <source>
        <strain evidence="3 4">ISL-52</strain>
    </source>
</reference>
<feature type="signal peptide" evidence="1">
    <location>
        <begin position="1"/>
        <end position="17"/>
    </location>
</feature>
<gene>
    <name evidence="3" type="ORF">IDSA_03880</name>
</gene>
<protein>
    <recommendedName>
        <fullName evidence="2">DUF547 domain-containing protein</fullName>
    </recommendedName>
</protein>
<dbReference type="OrthoDB" id="526867at2"/>
<dbReference type="eggNOG" id="COG0398">
    <property type="taxonomic scope" value="Bacteria"/>
</dbReference>
<name>A0A094LAI3_9GAMM</name>